<dbReference type="Proteomes" id="UP000001312">
    <property type="component" value="Unassembled WGS sequence"/>
</dbReference>
<dbReference type="RefSeq" id="XP_001598117.1">
    <property type="nucleotide sequence ID" value="XM_001598067.1"/>
</dbReference>
<protein>
    <submittedName>
        <fullName evidence="1">Uncharacterized protein</fullName>
    </submittedName>
</protein>
<dbReference type="HOGENOM" id="CLU_1866336_0_0_1"/>
<dbReference type="AlphaFoldDB" id="A7E4I1"/>
<name>A7E4I1_SCLS1</name>
<organism evidence="1 2">
    <name type="scientific">Sclerotinia sclerotiorum (strain ATCC 18683 / 1980 / Ss-1)</name>
    <name type="common">White mold</name>
    <name type="synonym">Whetzelinia sclerotiorum</name>
    <dbReference type="NCBI Taxonomy" id="665079"/>
    <lineage>
        <taxon>Eukaryota</taxon>
        <taxon>Fungi</taxon>
        <taxon>Dikarya</taxon>
        <taxon>Ascomycota</taxon>
        <taxon>Pezizomycotina</taxon>
        <taxon>Leotiomycetes</taxon>
        <taxon>Helotiales</taxon>
        <taxon>Sclerotiniaceae</taxon>
        <taxon>Sclerotinia</taxon>
    </lineage>
</organism>
<reference evidence="2" key="1">
    <citation type="journal article" date="2011" name="PLoS Genet.">
        <title>Genomic analysis of the necrotrophic fungal pathogens Sclerotinia sclerotiorum and Botrytis cinerea.</title>
        <authorList>
            <person name="Amselem J."/>
            <person name="Cuomo C.A."/>
            <person name="van Kan J.A."/>
            <person name="Viaud M."/>
            <person name="Benito E.P."/>
            <person name="Couloux A."/>
            <person name="Coutinho P.M."/>
            <person name="de Vries R.P."/>
            <person name="Dyer P.S."/>
            <person name="Fillinger S."/>
            <person name="Fournier E."/>
            <person name="Gout L."/>
            <person name="Hahn M."/>
            <person name="Kohn L."/>
            <person name="Lapalu N."/>
            <person name="Plummer K.M."/>
            <person name="Pradier J.M."/>
            <person name="Quevillon E."/>
            <person name="Sharon A."/>
            <person name="Simon A."/>
            <person name="ten Have A."/>
            <person name="Tudzynski B."/>
            <person name="Tudzynski P."/>
            <person name="Wincker P."/>
            <person name="Andrew M."/>
            <person name="Anthouard V."/>
            <person name="Beever R.E."/>
            <person name="Beffa R."/>
            <person name="Benoit I."/>
            <person name="Bouzid O."/>
            <person name="Brault B."/>
            <person name="Chen Z."/>
            <person name="Choquer M."/>
            <person name="Collemare J."/>
            <person name="Cotton P."/>
            <person name="Danchin E.G."/>
            <person name="Da Silva C."/>
            <person name="Gautier A."/>
            <person name="Giraud C."/>
            <person name="Giraud T."/>
            <person name="Gonzalez C."/>
            <person name="Grossetete S."/>
            <person name="Guldener U."/>
            <person name="Henrissat B."/>
            <person name="Howlett B.J."/>
            <person name="Kodira C."/>
            <person name="Kretschmer M."/>
            <person name="Lappartient A."/>
            <person name="Leroch M."/>
            <person name="Levis C."/>
            <person name="Mauceli E."/>
            <person name="Neuveglise C."/>
            <person name="Oeser B."/>
            <person name="Pearson M."/>
            <person name="Poulain J."/>
            <person name="Poussereau N."/>
            <person name="Quesneville H."/>
            <person name="Rascle C."/>
            <person name="Schumacher J."/>
            <person name="Segurens B."/>
            <person name="Sexton A."/>
            <person name="Silva E."/>
            <person name="Sirven C."/>
            <person name="Soanes D.M."/>
            <person name="Talbot N.J."/>
            <person name="Templeton M."/>
            <person name="Yandava C."/>
            <person name="Yarden O."/>
            <person name="Zeng Q."/>
            <person name="Rollins J.A."/>
            <person name="Lebrun M.H."/>
            <person name="Dickman M."/>
        </authorList>
    </citation>
    <scope>NUCLEOTIDE SEQUENCE [LARGE SCALE GENOMIC DNA]</scope>
    <source>
        <strain evidence="2">ATCC 18683 / 1980 / Ss-1</strain>
    </source>
</reference>
<evidence type="ECO:0000313" key="2">
    <source>
        <dbReference type="Proteomes" id="UP000001312"/>
    </source>
</evidence>
<accession>A7E4I1</accession>
<gene>
    <name evidence="1" type="ORF">SS1G_00203</name>
</gene>
<sequence>MLTKLRSRTLQNSLLVAEPGLLRALSNQNIPGELGKQPIMNNSSSPLSWVISSIQLTSSDIVQPNKDDNRELFVALKGCFVNFSIALNNFSICTPEDEKASLVVAQSTDDITPLIRIIREHPAIALQLVKKGLLTAS</sequence>
<dbReference type="EMBL" id="CH476621">
    <property type="protein sequence ID" value="EDN90803.1"/>
    <property type="molecule type" value="Genomic_DNA"/>
</dbReference>
<dbReference type="InParanoid" id="A7E4I1"/>
<dbReference type="GeneID" id="5494731"/>
<keyword evidence="2" id="KW-1185">Reference proteome</keyword>
<dbReference type="KEGG" id="ssl:SS1G_00203"/>
<evidence type="ECO:0000313" key="1">
    <source>
        <dbReference type="EMBL" id="EDN90803.1"/>
    </source>
</evidence>
<proteinExistence type="predicted"/>